<evidence type="ECO:0000256" key="1">
    <source>
        <dbReference type="SAM" id="MobiDB-lite"/>
    </source>
</evidence>
<dbReference type="InterPro" id="IPR052340">
    <property type="entry name" value="RNase_Y/CdgJ"/>
</dbReference>
<feature type="compositionally biased region" description="Basic and acidic residues" evidence="1">
    <location>
        <begin position="1"/>
        <end position="15"/>
    </location>
</feature>
<feature type="domain" description="HDOD" evidence="2">
    <location>
        <begin position="260"/>
        <end position="449"/>
    </location>
</feature>
<reference evidence="3 4" key="1">
    <citation type="submission" date="2023-01" db="EMBL/GenBank/DDBJ databases">
        <title>Novel species of the genus Vogesella isolated from rivers.</title>
        <authorList>
            <person name="Lu H."/>
        </authorList>
    </citation>
    <scope>NUCLEOTIDE SEQUENCE [LARGE SCALE GENOMIC DNA]</scope>
    <source>
        <strain evidence="3 4">DC21W</strain>
    </source>
</reference>
<dbReference type="PANTHER" id="PTHR33525">
    <property type="match status" value="1"/>
</dbReference>
<dbReference type="PANTHER" id="PTHR33525:SF4">
    <property type="entry name" value="CYCLIC DI-GMP PHOSPHODIESTERASE CDGJ"/>
    <property type="match status" value="1"/>
</dbReference>
<dbReference type="RefSeq" id="WP_272752657.1">
    <property type="nucleotide sequence ID" value="NZ_JAQQLF010000020.1"/>
</dbReference>
<name>A0ABT5J1R7_9NEIS</name>
<dbReference type="EMBL" id="JAQQLF010000020">
    <property type="protein sequence ID" value="MDC7718416.1"/>
    <property type="molecule type" value="Genomic_DNA"/>
</dbReference>
<dbReference type="Proteomes" id="UP001219956">
    <property type="component" value="Unassembled WGS sequence"/>
</dbReference>
<dbReference type="SUPFAM" id="SSF109604">
    <property type="entry name" value="HD-domain/PDEase-like"/>
    <property type="match status" value="1"/>
</dbReference>
<feature type="compositionally biased region" description="Low complexity" evidence="1">
    <location>
        <begin position="22"/>
        <end position="39"/>
    </location>
</feature>
<dbReference type="InterPro" id="IPR013976">
    <property type="entry name" value="HDOD"/>
</dbReference>
<accession>A0ABT5J1R7</accession>
<sequence>MFKNLFDKLSRKEDTPQAANEPGAVPGASKAAPASPAAAGPAPVLPHTLGFVTHQPLHDMQLRVVAYEFMVRDAVKRRESSASQWSQYDRLMISTLINMDVFRLLAFRRALVHISTISLGDPALEGFPAERVIFVLNPAMDEPVTADTISKIDAHRAAGRRFAIEPALFGHGVLPPPLQDDMLSRMDMLIMDFAAPADEVLAPFMDQLPGKYPAARWYARNIGSAEEFDVCVKTPGAAKRFALYQGSFLTNFHPVPNAKADASQMRVLEIMRLLRAGAESREIDAQFKLDSVLLFKLLRFINSPMNGLSRKVMTIEESLMLLGRESLFKWLTMLLFTSRKSEDGRSLALLERSLFRARFMEALGQKGGNHKLECEHLFLTGMFSLLDSLMQVELNEALSPLELPPTVIDALLNQHGLFAPYLALAISAEQDNHERMTTLARMLKLDAEDVNRIHLDAMVWAQEILGQNAD</sequence>
<evidence type="ECO:0000313" key="4">
    <source>
        <dbReference type="Proteomes" id="UP001219956"/>
    </source>
</evidence>
<gene>
    <name evidence="3" type="ORF">PQU95_14480</name>
</gene>
<comment type="caution">
    <text evidence="3">The sequence shown here is derived from an EMBL/GenBank/DDBJ whole genome shotgun (WGS) entry which is preliminary data.</text>
</comment>
<protein>
    <submittedName>
        <fullName evidence="3">HDOD domain-containing protein</fullName>
    </submittedName>
</protein>
<feature type="region of interest" description="Disordered" evidence="1">
    <location>
        <begin position="1"/>
        <end position="39"/>
    </location>
</feature>
<proteinExistence type="predicted"/>
<evidence type="ECO:0000313" key="3">
    <source>
        <dbReference type="EMBL" id="MDC7718416.1"/>
    </source>
</evidence>
<organism evidence="3 4">
    <name type="scientific">Vogesella aquatica</name>
    <dbReference type="NCBI Taxonomy" id="2984206"/>
    <lineage>
        <taxon>Bacteria</taxon>
        <taxon>Pseudomonadati</taxon>
        <taxon>Pseudomonadota</taxon>
        <taxon>Betaproteobacteria</taxon>
        <taxon>Neisseriales</taxon>
        <taxon>Chromobacteriaceae</taxon>
        <taxon>Vogesella</taxon>
    </lineage>
</organism>
<dbReference type="Gene3D" id="1.10.3210.10">
    <property type="entry name" value="Hypothetical protein af1432"/>
    <property type="match status" value="1"/>
</dbReference>
<evidence type="ECO:0000259" key="2">
    <source>
        <dbReference type="PROSITE" id="PS51833"/>
    </source>
</evidence>
<dbReference type="PROSITE" id="PS51833">
    <property type="entry name" value="HDOD"/>
    <property type="match status" value="1"/>
</dbReference>
<dbReference type="Pfam" id="PF08668">
    <property type="entry name" value="HDOD"/>
    <property type="match status" value="1"/>
</dbReference>
<keyword evidence="4" id="KW-1185">Reference proteome</keyword>